<evidence type="ECO:0000313" key="2">
    <source>
        <dbReference type="EMBL" id="AET04775.1"/>
    </source>
</evidence>
<feature type="compositionally biased region" description="Low complexity" evidence="1">
    <location>
        <begin position="117"/>
        <end position="126"/>
    </location>
</feature>
<feature type="region of interest" description="Disordered" evidence="1">
    <location>
        <begin position="109"/>
        <end position="128"/>
    </location>
</feature>
<dbReference type="EMBL" id="CM001224">
    <property type="protein sequence ID" value="AET04775.1"/>
    <property type="molecule type" value="Genomic_DNA"/>
</dbReference>
<reference evidence="2 4" key="1">
    <citation type="journal article" date="2011" name="Nature">
        <title>The Medicago genome provides insight into the evolution of rhizobial symbioses.</title>
        <authorList>
            <person name="Young N.D."/>
            <person name="Debelle F."/>
            <person name="Oldroyd G.E."/>
            <person name="Geurts R."/>
            <person name="Cannon S.B."/>
            <person name="Udvardi M.K."/>
            <person name="Benedito V.A."/>
            <person name="Mayer K.F."/>
            <person name="Gouzy J."/>
            <person name="Schoof H."/>
            <person name="Van de Peer Y."/>
            <person name="Proost S."/>
            <person name="Cook D.R."/>
            <person name="Meyers B.C."/>
            <person name="Spannagl M."/>
            <person name="Cheung F."/>
            <person name="De Mita S."/>
            <person name="Krishnakumar V."/>
            <person name="Gundlach H."/>
            <person name="Zhou S."/>
            <person name="Mudge J."/>
            <person name="Bharti A.K."/>
            <person name="Murray J.D."/>
            <person name="Naoumkina M.A."/>
            <person name="Rosen B."/>
            <person name="Silverstein K.A."/>
            <person name="Tang H."/>
            <person name="Rombauts S."/>
            <person name="Zhao P.X."/>
            <person name="Zhou P."/>
            <person name="Barbe V."/>
            <person name="Bardou P."/>
            <person name="Bechner M."/>
            <person name="Bellec A."/>
            <person name="Berger A."/>
            <person name="Berges H."/>
            <person name="Bidwell S."/>
            <person name="Bisseling T."/>
            <person name="Choisne N."/>
            <person name="Couloux A."/>
            <person name="Denny R."/>
            <person name="Deshpande S."/>
            <person name="Dai X."/>
            <person name="Doyle J.J."/>
            <person name="Dudez A.M."/>
            <person name="Farmer A.D."/>
            <person name="Fouteau S."/>
            <person name="Franken C."/>
            <person name="Gibelin C."/>
            <person name="Gish J."/>
            <person name="Goldstein S."/>
            <person name="Gonzalez A.J."/>
            <person name="Green P.J."/>
            <person name="Hallab A."/>
            <person name="Hartog M."/>
            <person name="Hua A."/>
            <person name="Humphray S.J."/>
            <person name="Jeong D.H."/>
            <person name="Jing Y."/>
            <person name="Jocker A."/>
            <person name="Kenton S.M."/>
            <person name="Kim D.J."/>
            <person name="Klee K."/>
            <person name="Lai H."/>
            <person name="Lang C."/>
            <person name="Lin S."/>
            <person name="Macmil S.L."/>
            <person name="Magdelenat G."/>
            <person name="Matthews L."/>
            <person name="McCorrison J."/>
            <person name="Monaghan E.L."/>
            <person name="Mun J.H."/>
            <person name="Najar F.Z."/>
            <person name="Nicholson C."/>
            <person name="Noirot C."/>
            <person name="O'Bleness M."/>
            <person name="Paule C.R."/>
            <person name="Poulain J."/>
            <person name="Prion F."/>
            <person name="Qin B."/>
            <person name="Qu C."/>
            <person name="Retzel E.F."/>
            <person name="Riddle C."/>
            <person name="Sallet E."/>
            <person name="Samain S."/>
            <person name="Samson N."/>
            <person name="Sanders I."/>
            <person name="Saurat O."/>
            <person name="Scarpelli C."/>
            <person name="Schiex T."/>
            <person name="Segurens B."/>
            <person name="Severin A.J."/>
            <person name="Sherrier D.J."/>
            <person name="Shi R."/>
            <person name="Sims S."/>
            <person name="Singer S.R."/>
            <person name="Sinharoy S."/>
            <person name="Sterck L."/>
            <person name="Viollet A."/>
            <person name="Wang B.B."/>
            <person name="Wang K."/>
            <person name="Wang M."/>
            <person name="Wang X."/>
            <person name="Warfsmann J."/>
            <person name="Weissenbach J."/>
            <person name="White D.D."/>
            <person name="White J.D."/>
            <person name="Wiley G.B."/>
            <person name="Wincker P."/>
            <person name="Xing Y."/>
            <person name="Yang L."/>
            <person name="Yao Z."/>
            <person name="Ying F."/>
            <person name="Zhai J."/>
            <person name="Zhou L."/>
            <person name="Zuber A."/>
            <person name="Denarie J."/>
            <person name="Dixon R.A."/>
            <person name="May G.D."/>
            <person name="Schwartz D.C."/>
            <person name="Rogers J."/>
            <person name="Quetier F."/>
            <person name="Town C.D."/>
            <person name="Roe B.A."/>
        </authorList>
    </citation>
    <scope>NUCLEOTIDE SEQUENCE [LARGE SCALE GENOMIC DNA]</scope>
    <source>
        <strain evidence="2">A17</strain>
        <strain evidence="3 4">cv. Jemalong A17</strain>
    </source>
</reference>
<accession>G7LE53</accession>
<dbReference type="EnsemblPlants" id="AET04775">
    <property type="protein sequence ID" value="AET04775"/>
    <property type="gene ID" value="MTR_8g094000"/>
</dbReference>
<gene>
    <name evidence="2" type="ordered locus">MTR_8g094000</name>
</gene>
<evidence type="ECO:0000313" key="4">
    <source>
        <dbReference type="Proteomes" id="UP000002051"/>
    </source>
</evidence>
<evidence type="ECO:0000313" key="3">
    <source>
        <dbReference type="EnsemblPlants" id="AET04775"/>
    </source>
</evidence>
<dbReference type="STRING" id="3880.G7LE53"/>
<proteinExistence type="predicted"/>
<keyword evidence="4" id="KW-1185">Reference proteome</keyword>
<dbReference type="PaxDb" id="3880-AET04775"/>
<dbReference type="eggNOG" id="KOG0431">
    <property type="taxonomic scope" value="Eukaryota"/>
</dbReference>
<name>G7LE53_MEDTR</name>
<feature type="region of interest" description="Disordered" evidence="1">
    <location>
        <begin position="185"/>
        <end position="204"/>
    </location>
</feature>
<dbReference type="Proteomes" id="UP000002051">
    <property type="component" value="Chromosome 8"/>
</dbReference>
<reference evidence="3" key="3">
    <citation type="submission" date="2015-04" db="UniProtKB">
        <authorList>
            <consortium name="EnsemblPlants"/>
        </authorList>
    </citation>
    <scope>IDENTIFICATION</scope>
    <source>
        <strain evidence="3">cv. Jemalong A17</strain>
    </source>
</reference>
<protein>
    <submittedName>
        <fullName evidence="2 3">Uncharacterized protein</fullName>
    </submittedName>
</protein>
<sequence length="204" mass="22006">MIDEDDNDGCVVIKRLLSQCAWAGLYLNVKNHLTIPSCTTQYPVEILPQPPLYEDYVPGLKSTGQWCFDDLLSGFGKGSGRNGSEKDDKAGSDFDDLLAGFGRHAPNIGLSSEPTISASKTTSTAAEDPLKVYESTSAPMDSSTSNFTDPFEEISKFNGSRSTKNNSSSTSNGIIYEDTDSFDGLGRSVPALSSQRNSSKGFRF</sequence>
<dbReference type="HOGENOM" id="CLU_1345039_0_0_1"/>
<feature type="compositionally biased region" description="Polar residues" evidence="1">
    <location>
        <begin position="191"/>
        <end position="204"/>
    </location>
</feature>
<reference evidence="2 4" key="2">
    <citation type="journal article" date="2014" name="BMC Genomics">
        <title>An improved genome release (version Mt4.0) for the model legume Medicago truncatula.</title>
        <authorList>
            <person name="Tang H."/>
            <person name="Krishnakumar V."/>
            <person name="Bidwell S."/>
            <person name="Rosen B."/>
            <person name="Chan A."/>
            <person name="Zhou S."/>
            <person name="Gentzbittel L."/>
            <person name="Childs K.L."/>
            <person name="Yandell M."/>
            <person name="Gundlach H."/>
            <person name="Mayer K.F."/>
            <person name="Schwartz D.C."/>
            <person name="Town C.D."/>
        </authorList>
    </citation>
    <scope>GENOME REANNOTATION</scope>
    <source>
        <strain evidence="3 4">cv. Jemalong A17</strain>
    </source>
</reference>
<evidence type="ECO:0000256" key="1">
    <source>
        <dbReference type="SAM" id="MobiDB-lite"/>
    </source>
</evidence>
<organism evidence="2 4">
    <name type="scientific">Medicago truncatula</name>
    <name type="common">Barrel medic</name>
    <name type="synonym">Medicago tribuloides</name>
    <dbReference type="NCBI Taxonomy" id="3880"/>
    <lineage>
        <taxon>Eukaryota</taxon>
        <taxon>Viridiplantae</taxon>
        <taxon>Streptophyta</taxon>
        <taxon>Embryophyta</taxon>
        <taxon>Tracheophyta</taxon>
        <taxon>Spermatophyta</taxon>
        <taxon>Magnoliopsida</taxon>
        <taxon>eudicotyledons</taxon>
        <taxon>Gunneridae</taxon>
        <taxon>Pentapetalae</taxon>
        <taxon>rosids</taxon>
        <taxon>fabids</taxon>
        <taxon>Fabales</taxon>
        <taxon>Fabaceae</taxon>
        <taxon>Papilionoideae</taxon>
        <taxon>50 kb inversion clade</taxon>
        <taxon>NPAAA clade</taxon>
        <taxon>Hologalegina</taxon>
        <taxon>IRL clade</taxon>
        <taxon>Trifolieae</taxon>
        <taxon>Medicago</taxon>
    </lineage>
</organism>
<dbReference type="AlphaFoldDB" id="G7LE53"/>